<evidence type="ECO:0000313" key="2">
    <source>
        <dbReference type="Proteomes" id="UP000656319"/>
    </source>
</evidence>
<name>A0ABN7HLK6_9BURK</name>
<dbReference type="Proteomes" id="UP000656319">
    <property type="component" value="Unassembled WGS sequence"/>
</dbReference>
<comment type="caution">
    <text evidence="1">The sequence shown here is derived from an EMBL/GenBank/DDBJ whole genome shotgun (WGS) entry which is preliminary data.</text>
</comment>
<proteinExistence type="predicted"/>
<accession>A0ABN7HLK6</accession>
<organism evidence="1 2">
    <name type="scientific">Paraburkholderia hiiakae</name>
    <dbReference type="NCBI Taxonomy" id="1081782"/>
    <lineage>
        <taxon>Bacteria</taxon>
        <taxon>Pseudomonadati</taxon>
        <taxon>Pseudomonadota</taxon>
        <taxon>Betaproteobacteria</taxon>
        <taxon>Burkholderiales</taxon>
        <taxon>Burkholderiaceae</taxon>
        <taxon>Paraburkholderia</taxon>
    </lineage>
</organism>
<gene>
    <name evidence="1" type="ORF">LMG27952_01895</name>
</gene>
<evidence type="ECO:0000313" key="1">
    <source>
        <dbReference type="EMBL" id="CAD6526137.1"/>
    </source>
</evidence>
<sequence>MNVINVGILLISGACERFVSGIAHSAPRSSPNASIVNIKNAPIGVDGQSTYWPRIASVIDAH</sequence>
<keyword evidence="2" id="KW-1185">Reference proteome</keyword>
<reference evidence="1 2" key="1">
    <citation type="submission" date="2020-10" db="EMBL/GenBank/DDBJ databases">
        <authorList>
            <person name="Peeters C."/>
        </authorList>
    </citation>
    <scope>NUCLEOTIDE SEQUENCE [LARGE SCALE GENOMIC DNA]</scope>
    <source>
        <strain evidence="1 2">LMG 27952</strain>
    </source>
</reference>
<protein>
    <submittedName>
        <fullName evidence="1">Uncharacterized protein</fullName>
    </submittedName>
</protein>
<dbReference type="EMBL" id="CAJHCQ010000004">
    <property type="protein sequence ID" value="CAD6526137.1"/>
    <property type="molecule type" value="Genomic_DNA"/>
</dbReference>